<evidence type="ECO:0000313" key="3">
    <source>
        <dbReference type="Proteomes" id="UP000034502"/>
    </source>
</evidence>
<name>A0A0G1S188_9BACT</name>
<dbReference type="Proteomes" id="UP000034502">
    <property type="component" value="Unassembled WGS sequence"/>
</dbReference>
<comment type="caution">
    <text evidence="2">The sequence shown here is derived from an EMBL/GenBank/DDBJ whole genome shotgun (WGS) entry which is preliminary data.</text>
</comment>
<feature type="coiled-coil region" evidence="1">
    <location>
        <begin position="149"/>
        <end position="183"/>
    </location>
</feature>
<dbReference type="STRING" id="1618364.UX86_C0034G0013"/>
<protein>
    <submittedName>
        <fullName evidence="2">Uncharacterized protein</fullName>
    </submittedName>
</protein>
<proteinExistence type="predicted"/>
<dbReference type="EMBL" id="LCNU01000034">
    <property type="protein sequence ID" value="KKU63106.1"/>
    <property type="molecule type" value="Genomic_DNA"/>
</dbReference>
<gene>
    <name evidence="2" type="ORF">UX86_C0034G0013</name>
</gene>
<accession>A0A0G1S188</accession>
<organism evidence="2 3">
    <name type="scientific">Candidatus Amesbacteria bacterium GW2011_GWC1_47_15</name>
    <dbReference type="NCBI Taxonomy" id="1618364"/>
    <lineage>
        <taxon>Bacteria</taxon>
        <taxon>Candidatus Amesiibacteriota</taxon>
    </lineage>
</organism>
<evidence type="ECO:0000256" key="1">
    <source>
        <dbReference type="SAM" id="Coils"/>
    </source>
</evidence>
<dbReference type="AlphaFoldDB" id="A0A0G1S188"/>
<keyword evidence="1" id="KW-0175">Coiled coil</keyword>
<evidence type="ECO:0000313" key="2">
    <source>
        <dbReference type="EMBL" id="KKU63106.1"/>
    </source>
</evidence>
<reference evidence="2 3" key="1">
    <citation type="journal article" date="2015" name="Nature">
        <title>rRNA introns, odd ribosomes, and small enigmatic genomes across a large radiation of phyla.</title>
        <authorList>
            <person name="Brown C.T."/>
            <person name="Hug L.A."/>
            <person name="Thomas B.C."/>
            <person name="Sharon I."/>
            <person name="Castelle C.J."/>
            <person name="Singh A."/>
            <person name="Wilkins M.J."/>
            <person name="Williams K.H."/>
            <person name="Banfield J.F."/>
        </authorList>
    </citation>
    <scope>NUCLEOTIDE SEQUENCE [LARGE SCALE GENOMIC DNA]</scope>
</reference>
<sequence>MKLKVVVHPRAKAERIEQELLGGLHVHVTGPRYNLLMGVFSGEKFEEKNSIGMCPFAMLILQTAELMANAYPESAGKIGVYVHPRRFCGWFVEQEDNLSLTGGHRGKVKRPVAACTLMVELGRFLQEKEGERNNLLPDKIRPPATIIDIRGKEAKVTSREEEREQAKKELDKQLRELEKITGTNEVRRQIKAAENCDISPRSEEAGTFSIR</sequence>